<name>A0A432PI80_9HYPH</name>
<dbReference type="Gene3D" id="1.10.3720.10">
    <property type="entry name" value="MetI-like"/>
    <property type="match status" value="1"/>
</dbReference>
<comment type="function">
    <text evidence="1">Part of the binding-protein-dependent transport system for glutamine; probably responsible for the translocation of the substrate across the membrane.</text>
</comment>
<keyword evidence="7" id="KW-0029">Amino-acid transport</keyword>
<dbReference type="InterPro" id="IPR035906">
    <property type="entry name" value="MetI-like_sf"/>
</dbReference>
<reference evidence="13" key="1">
    <citation type="submission" date="2018-11" db="EMBL/GenBank/DDBJ databases">
        <title>Rhizobium chutanense sp. nov., isolated from root nodules of Phaseolus vulgaris in China.</title>
        <authorList>
            <person name="Huo Y."/>
        </authorList>
    </citation>
    <scope>NUCLEOTIDE SEQUENCE [LARGE SCALE GENOMIC DNA]</scope>
    <source>
        <strain evidence="13">CCBAU 65647</strain>
    </source>
</reference>
<evidence type="ECO:0000256" key="5">
    <source>
        <dbReference type="ARBA" id="ARBA00022475"/>
    </source>
</evidence>
<accession>A0A432PI80</accession>
<feature type="transmembrane region" description="Helical" evidence="10">
    <location>
        <begin position="72"/>
        <end position="97"/>
    </location>
</feature>
<dbReference type="InterPro" id="IPR000515">
    <property type="entry name" value="MetI-like"/>
</dbReference>
<dbReference type="GO" id="GO:0022857">
    <property type="term" value="F:transmembrane transporter activity"/>
    <property type="evidence" value="ECO:0007669"/>
    <property type="project" value="InterPro"/>
</dbReference>
<dbReference type="GO" id="GO:0006865">
    <property type="term" value="P:amino acid transport"/>
    <property type="evidence" value="ECO:0007669"/>
    <property type="project" value="UniProtKB-KW"/>
</dbReference>
<evidence type="ECO:0000256" key="2">
    <source>
        <dbReference type="ARBA" id="ARBA00004429"/>
    </source>
</evidence>
<gene>
    <name evidence="12" type="ORF">EFQ99_19595</name>
</gene>
<evidence type="ECO:0000256" key="6">
    <source>
        <dbReference type="ARBA" id="ARBA00022692"/>
    </source>
</evidence>
<dbReference type="GO" id="GO:0043190">
    <property type="term" value="C:ATP-binding cassette (ABC) transporter complex"/>
    <property type="evidence" value="ECO:0007669"/>
    <property type="project" value="InterPro"/>
</dbReference>
<feature type="domain" description="ABC transmembrane type-1" evidence="11">
    <location>
        <begin position="20"/>
        <end position="209"/>
    </location>
</feature>
<evidence type="ECO:0000313" key="13">
    <source>
        <dbReference type="Proteomes" id="UP000278823"/>
    </source>
</evidence>
<dbReference type="Proteomes" id="UP000278823">
    <property type="component" value="Unassembled WGS sequence"/>
</dbReference>
<keyword evidence="13" id="KW-1185">Reference proteome</keyword>
<feature type="transmembrane region" description="Helical" evidence="10">
    <location>
        <begin position="191"/>
        <end position="212"/>
    </location>
</feature>
<organism evidence="12 13">
    <name type="scientific">Rhizobium vallis</name>
    <dbReference type="NCBI Taxonomy" id="634290"/>
    <lineage>
        <taxon>Bacteria</taxon>
        <taxon>Pseudomonadati</taxon>
        <taxon>Pseudomonadota</taxon>
        <taxon>Alphaproteobacteria</taxon>
        <taxon>Hyphomicrobiales</taxon>
        <taxon>Rhizobiaceae</taxon>
        <taxon>Rhizobium/Agrobacterium group</taxon>
        <taxon>Rhizobium</taxon>
    </lineage>
</organism>
<dbReference type="InterPro" id="IPR010065">
    <property type="entry name" value="AA_ABC_transptr_permease_3TM"/>
</dbReference>
<evidence type="ECO:0000256" key="9">
    <source>
        <dbReference type="ARBA" id="ARBA00023136"/>
    </source>
</evidence>
<dbReference type="SUPFAM" id="SSF161098">
    <property type="entry name" value="MetI-like"/>
    <property type="match status" value="1"/>
</dbReference>
<keyword evidence="6 10" id="KW-0812">Transmembrane</keyword>
<dbReference type="EMBL" id="RJTH01000006">
    <property type="protein sequence ID" value="RUM24150.1"/>
    <property type="molecule type" value="Genomic_DNA"/>
</dbReference>
<sequence length="222" mass="24885">MQNIDFFFVLNAWPALLQGLIITLQITFWANVIGLVAGFPLALLSSSSFLPARIVARFYIDLFRCTPVLVQVVWFFFCIPMLLDVFWSPVFMGIVILGMNQTAFNGEAFRAAIQSIPLAQKDASVALGLGRWNYVRYVVLPQAIKTATPVLITNAIGIFQQSSLVALVGVADLMYQGKLLSTQTYRPIETFTFLAAFYLVIAIPFGRLAAFLEYRLERLNRI</sequence>
<evidence type="ECO:0000256" key="10">
    <source>
        <dbReference type="RuleBase" id="RU363032"/>
    </source>
</evidence>
<comment type="subcellular location">
    <subcellularLocation>
        <location evidence="2">Cell inner membrane</location>
        <topology evidence="2">Multi-pass membrane protein</topology>
    </subcellularLocation>
    <subcellularLocation>
        <location evidence="10">Cell membrane</location>
        <topology evidence="10">Multi-pass membrane protein</topology>
    </subcellularLocation>
</comment>
<comment type="similarity">
    <text evidence="3">Belongs to the binding-protein-dependent transport system permease family. HisMQ subfamily.</text>
</comment>
<evidence type="ECO:0000256" key="3">
    <source>
        <dbReference type="ARBA" id="ARBA00010072"/>
    </source>
</evidence>
<comment type="caution">
    <text evidence="12">The sequence shown here is derived from an EMBL/GenBank/DDBJ whole genome shotgun (WGS) entry which is preliminary data.</text>
</comment>
<proteinExistence type="inferred from homology"/>
<dbReference type="PANTHER" id="PTHR30614">
    <property type="entry name" value="MEMBRANE COMPONENT OF AMINO ACID ABC TRANSPORTER"/>
    <property type="match status" value="1"/>
</dbReference>
<feature type="transmembrane region" description="Helical" evidence="10">
    <location>
        <begin position="41"/>
        <end position="60"/>
    </location>
</feature>
<dbReference type="OrthoDB" id="7190458at2"/>
<dbReference type="Pfam" id="PF00528">
    <property type="entry name" value="BPD_transp_1"/>
    <property type="match status" value="1"/>
</dbReference>
<feature type="transmembrane region" description="Helical" evidence="10">
    <location>
        <begin position="6"/>
        <end position="29"/>
    </location>
</feature>
<keyword evidence="9 10" id="KW-0472">Membrane</keyword>
<dbReference type="PANTHER" id="PTHR30614:SF20">
    <property type="entry name" value="GLUTAMINE TRANSPORT SYSTEM PERMEASE PROTEIN GLNP"/>
    <property type="match status" value="1"/>
</dbReference>
<evidence type="ECO:0000256" key="4">
    <source>
        <dbReference type="ARBA" id="ARBA00022448"/>
    </source>
</evidence>
<protein>
    <submittedName>
        <fullName evidence="12">Amino acid ABC transporter permease</fullName>
    </submittedName>
</protein>
<dbReference type="NCBIfam" id="TIGR01726">
    <property type="entry name" value="HEQRo_perm_3TM"/>
    <property type="match status" value="1"/>
</dbReference>
<keyword evidence="4 10" id="KW-0813">Transport</keyword>
<evidence type="ECO:0000256" key="7">
    <source>
        <dbReference type="ARBA" id="ARBA00022970"/>
    </source>
</evidence>
<dbReference type="PROSITE" id="PS50928">
    <property type="entry name" value="ABC_TM1"/>
    <property type="match status" value="1"/>
</dbReference>
<evidence type="ECO:0000256" key="8">
    <source>
        <dbReference type="ARBA" id="ARBA00022989"/>
    </source>
</evidence>
<evidence type="ECO:0000313" key="12">
    <source>
        <dbReference type="EMBL" id="RUM24150.1"/>
    </source>
</evidence>
<keyword evidence="5" id="KW-1003">Cell membrane</keyword>
<dbReference type="RefSeq" id="WP_126922745.1">
    <property type="nucleotide sequence ID" value="NZ_ML133691.1"/>
</dbReference>
<evidence type="ECO:0000259" key="11">
    <source>
        <dbReference type="PROSITE" id="PS50928"/>
    </source>
</evidence>
<dbReference type="CDD" id="cd06261">
    <property type="entry name" value="TM_PBP2"/>
    <property type="match status" value="1"/>
</dbReference>
<keyword evidence="8 10" id="KW-1133">Transmembrane helix</keyword>
<dbReference type="InterPro" id="IPR043429">
    <property type="entry name" value="ArtM/GltK/GlnP/TcyL/YhdX-like"/>
</dbReference>
<evidence type="ECO:0000256" key="1">
    <source>
        <dbReference type="ARBA" id="ARBA00003159"/>
    </source>
</evidence>
<dbReference type="AlphaFoldDB" id="A0A432PI80"/>